<organism evidence="1 2">
    <name type="scientific">Sphingomonas crocodyli</name>
    <dbReference type="NCBI Taxonomy" id="1979270"/>
    <lineage>
        <taxon>Bacteria</taxon>
        <taxon>Pseudomonadati</taxon>
        <taxon>Pseudomonadota</taxon>
        <taxon>Alphaproteobacteria</taxon>
        <taxon>Sphingomonadales</taxon>
        <taxon>Sphingomonadaceae</taxon>
        <taxon>Sphingomonas</taxon>
    </lineage>
</organism>
<name>A0A437LXP4_9SPHN</name>
<dbReference type="EMBL" id="SACN01000003">
    <property type="protein sequence ID" value="RVT90126.1"/>
    <property type="molecule type" value="Genomic_DNA"/>
</dbReference>
<dbReference type="Proteomes" id="UP000282971">
    <property type="component" value="Unassembled WGS sequence"/>
</dbReference>
<evidence type="ECO:0000313" key="2">
    <source>
        <dbReference type="Proteomes" id="UP000282971"/>
    </source>
</evidence>
<comment type="caution">
    <text evidence="1">The sequence shown here is derived from an EMBL/GenBank/DDBJ whole genome shotgun (WGS) entry which is preliminary data.</text>
</comment>
<accession>A0A437LXP4</accession>
<evidence type="ECO:0000313" key="1">
    <source>
        <dbReference type="EMBL" id="RVT90126.1"/>
    </source>
</evidence>
<keyword evidence="2" id="KW-1185">Reference proteome</keyword>
<proteinExistence type="predicted"/>
<reference evidence="1 2" key="1">
    <citation type="submission" date="2019-01" db="EMBL/GenBank/DDBJ databases">
        <authorList>
            <person name="Chen W.-M."/>
        </authorList>
    </citation>
    <scope>NUCLEOTIDE SEQUENCE [LARGE SCALE GENOMIC DNA]</scope>
    <source>
        <strain evidence="1 2">CCP-7</strain>
    </source>
</reference>
<dbReference type="RefSeq" id="WP_127745376.1">
    <property type="nucleotide sequence ID" value="NZ_SACN01000003.1"/>
</dbReference>
<protein>
    <submittedName>
        <fullName evidence="1">Uncharacterized protein</fullName>
    </submittedName>
</protein>
<sequence>MGGEITGCDGSAALLLVTALIVNLETRGGKVVGPIEKTVSDLLARTSDPSQRSALEIALDVVQGLKGQI</sequence>
<gene>
    <name evidence="1" type="ORF">EOD43_17605</name>
</gene>
<dbReference type="AlphaFoldDB" id="A0A437LXP4"/>